<dbReference type="Gene3D" id="3.90.1300.10">
    <property type="entry name" value="Amidase signature (AS) domain"/>
    <property type="match status" value="1"/>
</dbReference>
<evidence type="ECO:0000256" key="1">
    <source>
        <dbReference type="ARBA" id="ARBA00001311"/>
    </source>
</evidence>
<dbReference type="EMBL" id="KZ991490">
    <property type="protein sequence ID" value="RKP22930.1"/>
    <property type="molecule type" value="Genomic_DNA"/>
</dbReference>
<gene>
    <name evidence="8" type="ORF">SYNPS1DRAFT_19361</name>
</gene>
<feature type="active site" description="Acyl-ester intermediate" evidence="5">
    <location>
        <position position="173"/>
    </location>
</feature>
<dbReference type="FunFam" id="3.90.1300.10:FF:000003">
    <property type="entry name" value="Amidase signature enzyme"/>
    <property type="match status" value="1"/>
</dbReference>
<feature type="binding site" evidence="6">
    <location>
        <position position="149"/>
    </location>
    <ligand>
        <name>substrate</name>
    </ligand>
</feature>
<evidence type="ECO:0000256" key="2">
    <source>
        <dbReference type="ARBA" id="ARBA00009199"/>
    </source>
</evidence>
<proteinExistence type="inferred from homology"/>
<dbReference type="Pfam" id="PF01425">
    <property type="entry name" value="Amidase"/>
    <property type="match status" value="1"/>
</dbReference>
<comment type="catalytic activity">
    <reaction evidence="1">
        <text>a monocarboxylic acid amide + H2O = a monocarboxylate + NH4(+)</text>
        <dbReference type="Rhea" id="RHEA:12020"/>
        <dbReference type="ChEBI" id="CHEBI:15377"/>
        <dbReference type="ChEBI" id="CHEBI:28938"/>
        <dbReference type="ChEBI" id="CHEBI:35757"/>
        <dbReference type="ChEBI" id="CHEBI:83628"/>
        <dbReference type="EC" id="3.5.1.4"/>
    </reaction>
</comment>
<organism evidence="8 9">
    <name type="scientific">Syncephalis pseudoplumigaleata</name>
    <dbReference type="NCBI Taxonomy" id="1712513"/>
    <lineage>
        <taxon>Eukaryota</taxon>
        <taxon>Fungi</taxon>
        <taxon>Fungi incertae sedis</taxon>
        <taxon>Zoopagomycota</taxon>
        <taxon>Zoopagomycotina</taxon>
        <taxon>Zoopagomycetes</taxon>
        <taxon>Zoopagales</taxon>
        <taxon>Piptocephalidaceae</taxon>
        <taxon>Syncephalis</taxon>
    </lineage>
</organism>
<evidence type="ECO:0000256" key="6">
    <source>
        <dbReference type="PIRSR" id="PIRSR001221-2"/>
    </source>
</evidence>
<feature type="active site" description="Charge relay system" evidence="5">
    <location>
        <position position="74"/>
    </location>
</feature>
<evidence type="ECO:0000256" key="3">
    <source>
        <dbReference type="ARBA" id="ARBA00012922"/>
    </source>
</evidence>
<evidence type="ECO:0000313" key="9">
    <source>
        <dbReference type="Proteomes" id="UP000278143"/>
    </source>
</evidence>
<evidence type="ECO:0000313" key="8">
    <source>
        <dbReference type="EMBL" id="RKP22930.1"/>
    </source>
</evidence>
<feature type="domain" description="Amidase" evidence="7">
    <location>
        <begin position="26"/>
        <end position="506"/>
    </location>
</feature>
<dbReference type="PIRSF" id="PIRSF001221">
    <property type="entry name" value="Amidase_fungi"/>
    <property type="match status" value="1"/>
</dbReference>
<feature type="binding site" evidence="6">
    <location>
        <begin position="170"/>
        <end position="173"/>
    </location>
    <ligand>
        <name>substrate</name>
    </ligand>
</feature>
<accession>A0A4P9YVI6</accession>
<dbReference type="PROSITE" id="PS00571">
    <property type="entry name" value="AMIDASES"/>
    <property type="match status" value="1"/>
</dbReference>
<keyword evidence="9" id="KW-1185">Reference proteome</keyword>
<dbReference type="OrthoDB" id="6428749at2759"/>
<dbReference type="GO" id="GO:0017064">
    <property type="term" value="F:fatty acid amide hydrolase activity"/>
    <property type="evidence" value="ECO:0007669"/>
    <property type="project" value="TreeGrafter"/>
</dbReference>
<feature type="active site" description="Charge relay system" evidence="5">
    <location>
        <position position="149"/>
    </location>
</feature>
<dbReference type="InterPro" id="IPR052096">
    <property type="entry name" value="Endocannabinoid_amidase"/>
</dbReference>
<comment type="similarity">
    <text evidence="2">Belongs to the amidase family.</text>
</comment>
<dbReference type="SUPFAM" id="SSF75304">
    <property type="entry name" value="Amidase signature (AS) enzymes"/>
    <property type="match status" value="1"/>
</dbReference>
<sequence length="522" mass="56557">MSARKICAAIAAKQLRAADAVAMLGGRALDTHARTNCLTEVCIAEAIRDAQQLDARMEAQGPVGPLHGLPISIKDNIAMKGYDACIGYSAWTGRPSEEDSVLLRCLRRAGAIPFVKTNVPQTLLAFECDNPVFGRTLNPHDDRWTPGGSSGGEGALIGARSSVLGIGNDIGGSLRIPAHFCGIYSLKPTVDRIPNRGTVGPGPGQALIRATSGPMANDVDSLALFMEALLDQQPWLEDPYCAPLPWRPWSPPEKLCIGYFTFNGFLPAAPPCQRAVMHTVQLLRDAGHDVVEFELPNAHEAAVIFHALMAADGGHGLLRHFDGDPLGPPVQALKTLVSIPRFVRHILSWLVANWYGEPLLSDILSVTSPKSYPEVCDFVVRRDAYRYAFANAMRESAMRQCGQPFDAVICPAFGLPAIPHDSAGDVLLATGYTILHNVLDVPSGIVPAITVDRELDAQVEGVSWLGEGVPIGYTERIFRSYYDVEALHGHPVGVQVFADRFSEERVIGCMKIIDDYLKKARP</sequence>
<evidence type="ECO:0000256" key="5">
    <source>
        <dbReference type="PIRSR" id="PIRSR001221-1"/>
    </source>
</evidence>
<dbReference type="InterPro" id="IPR020556">
    <property type="entry name" value="Amidase_CS"/>
</dbReference>
<evidence type="ECO:0000259" key="7">
    <source>
        <dbReference type="Pfam" id="PF01425"/>
    </source>
</evidence>
<evidence type="ECO:0000256" key="4">
    <source>
        <dbReference type="ARBA" id="ARBA00022801"/>
    </source>
</evidence>
<keyword evidence="4" id="KW-0378">Hydrolase</keyword>
<dbReference type="Proteomes" id="UP000278143">
    <property type="component" value="Unassembled WGS sequence"/>
</dbReference>
<reference evidence="9" key="1">
    <citation type="journal article" date="2018" name="Nat. Microbiol.">
        <title>Leveraging single-cell genomics to expand the fungal tree of life.</title>
        <authorList>
            <person name="Ahrendt S.R."/>
            <person name="Quandt C.A."/>
            <person name="Ciobanu D."/>
            <person name="Clum A."/>
            <person name="Salamov A."/>
            <person name="Andreopoulos B."/>
            <person name="Cheng J.F."/>
            <person name="Woyke T."/>
            <person name="Pelin A."/>
            <person name="Henrissat B."/>
            <person name="Reynolds N.K."/>
            <person name="Benny G.L."/>
            <person name="Smith M.E."/>
            <person name="James T.Y."/>
            <person name="Grigoriev I.V."/>
        </authorList>
    </citation>
    <scope>NUCLEOTIDE SEQUENCE [LARGE SCALE GENOMIC DNA]</scope>
    <source>
        <strain evidence="9">Benny S71-1</strain>
    </source>
</reference>
<dbReference type="PANTHER" id="PTHR45847">
    <property type="entry name" value="FATTY ACID AMIDE HYDROLASE"/>
    <property type="match status" value="1"/>
</dbReference>
<dbReference type="InterPro" id="IPR036928">
    <property type="entry name" value="AS_sf"/>
</dbReference>
<dbReference type="EC" id="3.5.1.4" evidence="3"/>
<protein>
    <recommendedName>
        <fullName evidence="3">amidase</fullName>
        <ecNumber evidence="3">3.5.1.4</ecNumber>
    </recommendedName>
</protein>
<dbReference type="PANTHER" id="PTHR45847:SF6">
    <property type="entry name" value="FATTY ACID AMIDE HYDROLASE"/>
    <property type="match status" value="1"/>
</dbReference>
<dbReference type="GO" id="GO:0004040">
    <property type="term" value="F:amidase activity"/>
    <property type="evidence" value="ECO:0007669"/>
    <property type="project" value="UniProtKB-EC"/>
</dbReference>
<dbReference type="GO" id="GO:0009062">
    <property type="term" value="P:fatty acid catabolic process"/>
    <property type="evidence" value="ECO:0007669"/>
    <property type="project" value="TreeGrafter"/>
</dbReference>
<name>A0A4P9YVI6_9FUNG</name>
<feature type="binding site" evidence="6">
    <location>
        <position position="123"/>
    </location>
    <ligand>
        <name>substrate</name>
    </ligand>
</feature>
<dbReference type="AlphaFoldDB" id="A0A4P9YVI6"/>
<dbReference type="InterPro" id="IPR023631">
    <property type="entry name" value="Amidase_dom"/>
</dbReference>